<evidence type="ECO:0000256" key="1">
    <source>
        <dbReference type="ARBA" id="ARBA00023239"/>
    </source>
</evidence>
<dbReference type="CDD" id="cd01357">
    <property type="entry name" value="Aspartase"/>
    <property type="match status" value="1"/>
</dbReference>
<dbReference type="PROSITE" id="PS00163">
    <property type="entry name" value="FUMARATE_LYASES"/>
    <property type="match status" value="1"/>
</dbReference>
<dbReference type="InterPro" id="IPR020557">
    <property type="entry name" value="Fumarate_lyase_CS"/>
</dbReference>
<dbReference type="EC" id="4.3.1.1" evidence="4"/>
<evidence type="ECO:0000313" key="4">
    <source>
        <dbReference type="EMBL" id="MBB6013558.1"/>
    </source>
</evidence>
<evidence type="ECO:0000313" key="5">
    <source>
        <dbReference type="Proteomes" id="UP000533306"/>
    </source>
</evidence>
<dbReference type="SUPFAM" id="SSF48557">
    <property type="entry name" value="L-aspartase-like"/>
    <property type="match status" value="1"/>
</dbReference>
<dbReference type="GO" id="GO:0008797">
    <property type="term" value="F:aspartate ammonia-lyase activity"/>
    <property type="evidence" value="ECO:0007669"/>
    <property type="project" value="UniProtKB-EC"/>
</dbReference>
<dbReference type="FunFam" id="1.10.275.10:FF:000001">
    <property type="entry name" value="Fumarate hydratase, mitochondrial"/>
    <property type="match status" value="1"/>
</dbReference>
<dbReference type="PRINTS" id="PR00149">
    <property type="entry name" value="FUMRATELYASE"/>
</dbReference>
<dbReference type="PANTHER" id="PTHR42696:SF2">
    <property type="entry name" value="ASPARTATE AMMONIA-LYASE"/>
    <property type="match status" value="1"/>
</dbReference>
<dbReference type="FunFam" id="1.20.200.10:FF:000001">
    <property type="entry name" value="Fumarate hydratase, mitochondrial"/>
    <property type="match status" value="1"/>
</dbReference>
<keyword evidence="5" id="KW-1185">Reference proteome</keyword>
<dbReference type="Gene3D" id="1.10.275.10">
    <property type="entry name" value="Fumarase/aspartase (N-terminal domain)"/>
    <property type="match status" value="1"/>
</dbReference>
<protein>
    <submittedName>
        <fullName evidence="4">Aspartate ammonia-lyase</fullName>
        <ecNumber evidence="4">4.3.1.1</ecNumber>
    </submittedName>
</protein>
<dbReference type="RefSeq" id="WP_183831755.1">
    <property type="nucleotide sequence ID" value="NZ_JACHEU010000002.1"/>
</dbReference>
<dbReference type="InterPro" id="IPR008948">
    <property type="entry name" value="L-Aspartase-like"/>
</dbReference>
<dbReference type="InterPro" id="IPR051546">
    <property type="entry name" value="Aspartate_Ammonia-Lyase"/>
</dbReference>
<dbReference type="EMBL" id="JACHEU010000002">
    <property type="protein sequence ID" value="MBB6013558.1"/>
    <property type="molecule type" value="Genomic_DNA"/>
</dbReference>
<dbReference type="NCBIfam" id="NF008909">
    <property type="entry name" value="PRK12273.1"/>
    <property type="match status" value="1"/>
</dbReference>
<dbReference type="Gene3D" id="1.20.200.10">
    <property type="entry name" value="Fumarase/aspartase (Central domain)"/>
    <property type="match status" value="1"/>
</dbReference>
<dbReference type="GO" id="GO:0006099">
    <property type="term" value="P:tricarboxylic acid cycle"/>
    <property type="evidence" value="ECO:0007669"/>
    <property type="project" value="InterPro"/>
</dbReference>
<dbReference type="GO" id="GO:0005829">
    <property type="term" value="C:cytosol"/>
    <property type="evidence" value="ECO:0007669"/>
    <property type="project" value="TreeGrafter"/>
</dbReference>
<dbReference type="InterPro" id="IPR022761">
    <property type="entry name" value="Fumarate_lyase_N"/>
</dbReference>
<feature type="domain" description="Fumarate lyase N-terminal" evidence="2">
    <location>
        <begin position="18"/>
        <end position="348"/>
    </location>
</feature>
<dbReference type="InterPro" id="IPR018951">
    <property type="entry name" value="Fumarase_C_C"/>
</dbReference>
<dbReference type="AlphaFoldDB" id="A0A7W9S5V6"/>
<comment type="caution">
    <text evidence="4">The sequence shown here is derived from an EMBL/GenBank/DDBJ whole genome shotgun (WGS) entry which is preliminary data.</text>
</comment>
<reference evidence="4 5" key="1">
    <citation type="submission" date="2020-08" db="EMBL/GenBank/DDBJ databases">
        <title>Genomic Encyclopedia of Type Strains, Phase IV (KMG-IV): sequencing the most valuable type-strain genomes for metagenomic binning, comparative biology and taxonomic classification.</title>
        <authorList>
            <person name="Goeker M."/>
        </authorList>
    </citation>
    <scope>NUCLEOTIDE SEQUENCE [LARGE SCALE GENOMIC DNA]</scope>
    <source>
        <strain evidence="4 5">DSM 11099</strain>
    </source>
</reference>
<dbReference type="PANTHER" id="PTHR42696">
    <property type="entry name" value="ASPARTATE AMMONIA-LYASE"/>
    <property type="match status" value="1"/>
</dbReference>
<dbReference type="Proteomes" id="UP000533306">
    <property type="component" value="Unassembled WGS sequence"/>
</dbReference>
<keyword evidence="1 4" id="KW-0456">Lyase</keyword>
<accession>A0A7W9S5V6</accession>
<sequence length="474" mass="49498">MTMHSSAELRTERDMLGARTLPAESLFGIHTQRAVENFPISGIRVGDFPDLVRALAMVKLAAARANHDLGVLEADKLDAIEGACRLLIGGQHHDAFVVDMIQGGAGTSTNMNANEVIANLGLDRLGRARGDYAALHPNDHVNRSQSTNDVYPTALRLALILAANPLKSELDRLISALRDRATAFSTVLKLGRTQLQDAVPMSLGAEFSAFATGLEQEARQVSAALEELHVVNLGGTAIGTGINTPAGYSPAAISHLAAISGLPVTAAADFIDASSDMGALVSLSGALRRLAVRLSKMCNDLRLLSSGPRAGIGEIELPAVQAGSSIMPGKVNPVIPEVVSQIAYRVIGHDVTVSFAAEAGQLQLNAMEPVIGHSLLDALKLLAAGMRTLTDQCVSGIKARPERCRALLDASTAMCTPMVPVIGYERAAELAGATLAQGRALADLAVEAGYLSVEDFSALERAACALPDAGKASL</sequence>
<dbReference type="InterPro" id="IPR024083">
    <property type="entry name" value="Fumarase/histidase_N"/>
</dbReference>
<dbReference type="Pfam" id="PF00206">
    <property type="entry name" value="Lyase_1"/>
    <property type="match status" value="1"/>
</dbReference>
<gene>
    <name evidence="4" type="ORF">HNR59_002947</name>
</gene>
<dbReference type="Gene3D" id="1.10.40.30">
    <property type="entry name" value="Fumarase/aspartase (C-terminal domain)"/>
    <property type="match status" value="1"/>
</dbReference>
<dbReference type="Pfam" id="PF10415">
    <property type="entry name" value="FumaraseC_C"/>
    <property type="match status" value="1"/>
</dbReference>
<feature type="domain" description="Fumarase C C-terminal" evidence="3">
    <location>
        <begin position="415"/>
        <end position="459"/>
    </location>
</feature>
<name>A0A7W9S5V6_9HYPH</name>
<dbReference type="GO" id="GO:0006531">
    <property type="term" value="P:aspartate metabolic process"/>
    <property type="evidence" value="ECO:0007669"/>
    <property type="project" value="TreeGrafter"/>
</dbReference>
<proteinExistence type="predicted"/>
<organism evidence="4 5">
    <name type="scientific">Aquamicrobium lusatiense</name>
    <dbReference type="NCBI Taxonomy" id="89772"/>
    <lineage>
        <taxon>Bacteria</taxon>
        <taxon>Pseudomonadati</taxon>
        <taxon>Pseudomonadota</taxon>
        <taxon>Alphaproteobacteria</taxon>
        <taxon>Hyphomicrobiales</taxon>
        <taxon>Phyllobacteriaceae</taxon>
        <taxon>Aquamicrobium</taxon>
    </lineage>
</organism>
<evidence type="ECO:0000259" key="3">
    <source>
        <dbReference type="Pfam" id="PF10415"/>
    </source>
</evidence>
<evidence type="ECO:0000259" key="2">
    <source>
        <dbReference type="Pfam" id="PF00206"/>
    </source>
</evidence>
<dbReference type="InterPro" id="IPR000362">
    <property type="entry name" value="Fumarate_lyase_fam"/>
</dbReference>